<reference evidence="2 3" key="1">
    <citation type="journal article" date="2015" name="Stand. Genomic Sci.">
        <title>Genomic Encyclopedia of Bacterial and Archaeal Type Strains, Phase III: the genomes of soil and plant-associated and newly described type strains.</title>
        <authorList>
            <person name="Whitman W.B."/>
            <person name="Woyke T."/>
            <person name="Klenk H.P."/>
            <person name="Zhou Y."/>
            <person name="Lilburn T.G."/>
            <person name="Beck B.J."/>
            <person name="De Vos P."/>
            <person name="Vandamme P."/>
            <person name="Eisen J.A."/>
            <person name="Garrity G."/>
            <person name="Hugenholtz P."/>
            <person name="Kyrpides N.C."/>
        </authorList>
    </citation>
    <scope>NUCLEOTIDE SEQUENCE [LARGE SCALE GENOMIC DNA]</scope>
    <source>
        <strain evidence="2 3">VKM Ac-2572</strain>
    </source>
</reference>
<keyword evidence="1" id="KW-0812">Transmembrane</keyword>
<accession>A0A4R2HJV6</accession>
<evidence type="ECO:0000313" key="2">
    <source>
        <dbReference type="EMBL" id="TCO30309.1"/>
    </source>
</evidence>
<organism evidence="2 3">
    <name type="scientific">Kribbella steppae</name>
    <dbReference type="NCBI Taxonomy" id="2512223"/>
    <lineage>
        <taxon>Bacteria</taxon>
        <taxon>Bacillati</taxon>
        <taxon>Actinomycetota</taxon>
        <taxon>Actinomycetes</taxon>
        <taxon>Propionibacteriales</taxon>
        <taxon>Kribbellaceae</taxon>
        <taxon>Kribbella</taxon>
    </lineage>
</organism>
<evidence type="ECO:0000313" key="3">
    <source>
        <dbReference type="Proteomes" id="UP000294508"/>
    </source>
</evidence>
<dbReference type="Proteomes" id="UP000294508">
    <property type="component" value="Unassembled WGS sequence"/>
</dbReference>
<dbReference type="EMBL" id="SLWN01000005">
    <property type="protein sequence ID" value="TCO30309.1"/>
    <property type="molecule type" value="Genomic_DNA"/>
</dbReference>
<dbReference type="RefSeq" id="WP_132209979.1">
    <property type="nucleotide sequence ID" value="NZ_SLWN01000005.1"/>
</dbReference>
<gene>
    <name evidence="2" type="ORF">EV652_105303</name>
</gene>
<keyword evidence="1" id="KW-0472">Membrane</keyword>
<sequence length="151" mass="15629">MRSVYRALAGLIAIGVVVQAMSVALGWFTAIKDMDDGQVIDKNTDFNLGQSLHGMIGMMIIPLLALLLLIVSFFARVEGGVKWALLVVGLVALQIALAFVAFFGAPAVGALHGLNAFALLWAAGMAARKAAASPPAAAPTESPAEPTEAAR</sequence>
<name>A0A4R2HJV6_9ACTN</name>
<keyword evidence="3" id="KW-1185">Reference proteome</keyword>
<keyword evidence="1" id="KW-1133">Transmembrane helix</keyword>
<feature type="transmembrane region" description="Helical" evidence="1">
    <location>
        <begin position="83"/>
        <end position="103"/>
    </location>
</feature>
<evidence type="ECO:0000256" key="1">
    <source>
        <dbReference type="SAM" id="Phobius"/>
    </source>
</evidence>
<dbReference type="AlphaFoldDB" id="A0A4R2HJV6"/>
<comment type="caution">
    <text evidence="2">The sequence shown here is derived from an EMBL/GenBank/DDBJ whole genome shotgun (WGS) entry which is preliminary data.</text>
</comment>
<dbReference type="OrthoDB" id="5194105at2"/>
<protein>
    <submittedName>
        <fullName evidence="2">Uncharacterized protein</fullName>
    </submittedName>
</protein>
<feature type="transmembrane region" description="Helical" evidence="1">
    <location>
        <begin position="50"/>
        <end position="71"/>
    </location>
</feature>
<proteinExistence type="predicted"/>